<reference evidence="3 4" key="1">
    <citation type="submission" date="2015-09" db="EMBL/GenBank/DDBJ databases">
        <title>Host preference determinants of Valsa canker pathogens revealed by comparative genomics.</title>
        <authorList>
            <person name="Yin Z."/>
            <person name="Huang L."/>
        </authorList>
    </citation>
    <scope>NUCLEOTIDE SEQUENCE [LARGE SCALE GENOMIC DNA]</scope>
    <source>
        <strain evidence="3 4">SXYLt</strain>
    </source>
</reference>
<dbReference type="Proteomes" id="UP000285146">
    <property type="component" value="Unassembled WGS sequence"/>
</dbReference>
<feature type="chain" id="PRO_5018985445" description="Ecp2 effector protein-like domain-containing protein" evidence="1">
    <location>
        <begin position="20"/>
        <end position="221"/>
    </location>
</feature>
<organism evidence="3 4">
    <name type="scientific">Cytospora leucostoma</name>
    <dbReference type="NCBI Taxonomy" id="1230097"/>
    <lineage>
        <taxon>Eukaryota</taxon>
        <taxon>Fungi</taxon>
        <taxon>Dikarya</taxon>
        <taxon>Ascomycota</taxon>
        <taxon>Pezizomycotina</taxon>
        <taxon>Sordariomycetes</taxon>
        <taxon>Sordariomycetidae</taxon>
        <taxon>Diaporthales</taxon>
        <taxon>Cytosporaceae</taxon>
        <taxon>Cytospora</taxon>
    </lineage>
</organism>
<dbReference type="OrthoDB" id="5237078at2759"/>
<name>A0A423VEC6_9PEZI</name>
<evidence type="ECO:0000313" key="4">
    <source>
        <dbReference type="Proteomes" id="UP000285146"/>
    </source>
</evidence>
<keyword evidence="4" id="KW-1185">Reference proteome</keyword>
<accession>A0A423VEC6</accession>
<evidence type="ECO:0000313" key="3">
    <source>
        <dbReference type="EMBL" id="ROV89358.1"/>
    </source>
</evidence>
<dbReference type="AlphaFoldDB" id="A0A423VEC6"/>
<dbReference type="InParanoid" id="A0A423VEC6"/>
<dbReference type="Pfam" id="PF14856">
    <property type="entry name" value="Hce2"/>
    <property type="match status" value="1"/>
</dbReference>
<dbReference type="InterPro" id="IPR029226">
    <property type="entry name" value="Ecp2-like"/>
</dbReference>
<comment type="caution">
    <text evidence="3">The sequence shown here is derived from an EMBL/GenBank/DDBJ whole genome shotgun (WGS) entry which is preliminary data.</text>
</comment>
<evidence type="ECO:0000259" key="2">
    <source>
        <dbReference type="Pfam" id="PF14856"/>
    </source>
</evidence>
<feature type="signal peptide" evidence="1">
    <location>
        <begin position="1"/>
        <end position="19"/>
    </location>
</feature>
<protein>
    <recommendedName>
        <fullName evidence="2">Ecp2 effector protein-like domain-containing protein</fullName>
    </recommendedName>
</protein>
<dbReference type="EMBL" id="LKEB01000106">
    <property type="protein sequence ID" value="ROV89358.1"/>
    <property type="molecule type" value="Genomic_DNA"/>
</dbReference>
<evidence type="ECO:0000256" key="1">
    <source>
        <dbReference type="SAM" id="SignalP"/>
    </source>
</evidence>
<sequence length="221" mass="23621">MMFFAIIVMLANLAYLGLPAAVPGSLQTTHDLMERTEVTFAWKHYPVHDCSLPKLDRNPPEHDILAADCLWLLNMITSNNGGFFELWNFDNSSYKPLLGHNTCVLAASHNVTQNTSDYAVVGNQDVAIILSMALANFQDDGYLPTVAGNITCGRNDVSLNLLIYNGLTGGSGGPVNASTTTMLGYAWSNATRTSTVPALPSVTELSLSSAIIPPSPSVTSA</sequence>
<gene>
    <name evidence="3" type="ORF">VPNG_10131</name>
</gene>
<keyword evidence="1" id="KW-0732">Signal</keyword>
<feature type="domain" description="Ecp2 effector protein-like" evidence="2">
    <location>
        <begin position="64"/>
        <end position="152"/>
    </location>
</feature>
<proteinExistence type="predicted"/>